<evidence type="ECO:0000313" key="4">
    <source>
        <dbReference type="Proteomes" id="UP000325577"/>
    </source>
</evidence>
<dbReference type="InterPro" id="IPR002885">
    <property type="entry name" value="PPR_rpt"/>
</dbReference>
<dbReference type="GO" id="GO:0009451">
    <property type="term" value="P:RNA modification"/>
    <property type="evidence" value="ECO:0007669"/>
    <property type="project" value="InterPro"/>
</dbReference>
<dbReference type="Proteomes" id="UP000325577">
    <property type="component" value="Linkage Group LG18"/>
</dbReference>
<evidence type="ECO:0000313" key="3">
    <source>
        <dbReference type="EMBL" id="KAA8533787.1"/>
    </source>
</evidence>
<organism evidence="3 4">
    <name type="scientific">Nyssa sinensis</name>
    <dbReference type="NCBI Taxonomy" id="561372"/>
    <lineage>
        <taxon>Eukaryota</taxon>
        <taxon>Viridiplantae</taxon>
        <taxon>Streptophyta</taxon>
        <taxon>Embryophyta</taxon>
        <taxon>Tracheophyta</taxon>
        <taxon>Spermatophyta</taxon>
        <taxon>Magnoliopsida</taxon>
        <taxon>eudicotyledons</taxon>
        <taxon>Gunneridae</taxon>
        <taxon>Pentapetalae</taxon>
        <taxon>asterids</taxon>
        <taxon>Cornales</taxon>
        <taxon>Nyssaceae</taxon>
        <taxon>Nyssa</taxon>
    </lineage>
</organism>
<dbReference type="InterPro" id="IPR046960">
    <property type="entry name" value="PPR_At4g14850-like_plant"/>
</dbReference>
<feature type="repeat" description="PPR" evidence="2">
    <location>
        <begin position="69"/>
        <end position="103"/>
    </location>
</feature>
<accession>A0A5J5AWB7</accession>
<dbReference type="PANTHER" id="PTHR47926:SF459">
    <property type="entry name" value="PENTATRICOPEPTIDE REPEAT-CONTAINING PROTEIN"/>
    <property type="match status" value="1"/>
</dbReference>
<evidence type="ECO:0000256" key="1">
    <source>
        <dbReference type="ARBA" id="ARBA00022737"/>
    </source>
</evidence>
<feature type="repeat" description="PPR" evidence="2">
    <location>
        <begin position="321"/>
        <end position="355"/>
    </location>
</feature>
<dbReference type="PROSITE" id="PS51375">
    <property type="entry name" value="PPR"/>
    <property type="match status" value="3"/>
</dbReference>
<dbReference type="Pfam" id="PF01535">
    <property type="entry name" value="PPR"/>
    <property type="match status" value="3"/>
</dbReference>
<dbReference type="Gene3D" id="1.25.40.10">
    <property type="entry name" value="Tetratricopeptide repeat domain"/>
    <property type="match status" value="4"/>
</dbReference>
<dbReference type="NCBIfam" id="TIGR00756">
    <property type="entry name" value="PPR"/>
    <property type="match status" value="3"/>
</dbReference>
<name>A0A5J5AWB7_9ASTE</name>
<keyword evidence="4" id="KW-1185">Reference proteome</keyword>
<dbReference type="FunFam" id="1.25.40.10:FF:000968">
    <property type="entry name" value="Pentatricopeptide repeat-containing protein, mitochondrial"/>
    <property type="match status" value="1"/>
</dbReference>
<gene>
    <name evidence="3" type="ORF">F0562_031304</name>
</gene>
<feature type="repeat" description="PPR" evidence="2">
    <location>
        <begin position="170"/>
        <end position="200"/>
    </location>
</feature>
<reference evidence="3 4" key="1">
    <citation type="submission" date="2019-09" db="EMBL/GenBank/DDBJ databases">
        <title>A chromosome-level genome assembly of the Chinese tupelo Nyssa sinensis.</title>
        <authorList>
            <person name="Yang X."/>
            <person name="Kang M."/>
            <person name="Yang Y."/>
            <person name="Xiong H."/>
            <person name="Wang M."/>
            <person name="Zhang Z."/>
            <person name="Wang Z."/>
            <person name="Wu H."/>
            <person name="Ma T."/>
            <person name="Liu J."/>
            <person name="Xi Z."/>
        </authorList>
    </citation>
    <scope>NUCLEOTIDE SEQUENCE [LARGE SCALE GENOMIC DNA]</scope>
    <source>
        <strain evidence="3">J267</strain>
        <tissue evidence="3">Leaf</tissue>
    </source>
</reference>
<dbReference type="EMBL" id="CM018041">
    <property type="protein sequence ID" value="KAA8533787.1"/>
    <property type="molecule type" value="Genomic_DNA"/>
</dbReference>
<sequence length="459" mass="50918">MLSSKGTILDLISRCNDLRSFKQIHSQLITSSVIRDNFVVSKVAEFLGTSVEFVDHACEFLNQIDSRTSSFPFNTLIAGYAGSDRPQAAVLVYRRLILDGFLPDMFTFPMVLKSCTKFLGIGEGKQIHGIVVKMGFFCDLYVQNSLLHFYSACGACGGASRVFDDMLVRDVVSWTGLISGYVRSGLFDKAVPLFLKMDVKPNIATLVSVLVACGRLGYLNLGKGLHGLIFKFVCVSNLVVTNALLDMYVKCVEPDKLILTSVLSACSSLGALDYGRWVHEYIDCRGIKWDSHIGTAMVDMYAKCGCIEMALQTFYGMSSRNVFTWNALLGGLAMHGHGHEVLKQFEQMVRVGVRPNEVTFLAILTACCHSGLVDEGRKQFYQIISQDYNLSPRLEHYGCMVDLLCRAGLLDEAQQIISSMPMPPDVLIWGALLSAFKANGNVDLSQDMLDRLHELELRR</sequence>
<proteinExistence type="predicted"/>
<dbReference type="OrthoDB" id="1908712at2759"/>
<dbReference type="InterPro" id="IPR011990">
    <property type="entry name" value="TPR-like_helical_dom_sf"/>
</dbReference>
<keyword evidence="1" id="KW-0677">Repeat</keyword>
<evidence type="ECO:0000256" key="2">
    <source>
        <dbReference type="PROSITE-ProRule" id="PRU00708"/>
    </source>
</evidence>
<dbReference type="GO" id="GO:0003723">
    <property type="term" value="F:RNA binding"/>
    <property type="evidence" value="ECO:0007669"/>
    <property type="project" value="InterPro"/>
</dbReference>
<dbReference type="FunFam" id="1.25.40.10:FF:000511">
    <property type="entry name" value="Pentatricopeptide repeat-containing protein"/>
    <property type="match status" value="1"/>
</dbReference>
<protein>
    <submittedName>
        <fullName evidence="3">Uncharacterized protein</fullName>
    </submittedName>
</protein>
<dbReference type="AlphaFoldDB" id="A0A5J5AWB7"/>
<dbReference type="PANTHER" id="PTHR47926">
    <property type="entry name" value="PENTATRICOPEPTIDE REPEAT-CONTAINING PROTEIN"/>
    <property type="match status" value="1"/>
</dbReference>
<dbReference type="Pfam" id="PF13041">
    <property type="entry name" value="PPR_2"/>
    <property type="match status" value="1"/>
</dbReference>